<evidence type="ECO:0000256" key="2">
    <source>
        <dbReference type="ARBA" id="ARBA00023125"/>
    </source>
</evidence>
<dbReference type="SUPFAM" id="SSF46785">
    <property type="entry name" value="Winged helix' DNA-binding domain"/>
    <property type="match status" value="1"/>
</dbReference>
<evidence type="ECO:0000313" key="6">
    <source>
        <dbReference type="Proteomes" id="UP001342418"/>
    </source>
</evidence>
<name>A0ABY5MGX8_9HYPH</name>
<evidence type="ECO:0000259" key="4">
    <source>
        <dbReference type="PROSITE" id="PS50995"/>
    </source>
</evidence>
<dbReference type="PROSITE" id="PS50995">
    <property type="entry name" value="HTH_MARR_2"/>
    <property type="match status" value="1"/>
</dbReference>
<dbReference type="PANTHER" id="PTHR42756:SF1">
    <property type="entry name" value="TRANSCRIPTIONAL REPRESSOR OF EMRAB OPERON"/>
    <property type="match status" value="1"/>
</dbReference>
<dbReference type="PRINTS" id="PR00598">
    <property type="entry name" value="HTHMARR"/>
</dbReference>
<keyword evidence="1" id="KW-0805">Transcription regulation</keyword>
<dbReference type="Pfam" id="PF12802">
    <property type="entry name" value="MarR_2"/>
    <property type="match status" value="1"/>
</dbReference>
<dbReference type="PROSITE" id="PS01117">
    <property type="entry name" value="HTH_MARR_1"/>
    <property type="match status" value="1"/>
</dbReference>
<protein>
    <submittedName>
        <fullName evidence="5">HTH-type transcriptional regulator MhqR</fullName>
    </submittedName>
</protein>
<dbReference type="RefSeq" id="WP_338528721.1">
    <property type="nucleotide sequence ID" value="NZ_CP030941.1"/>
</dbReference>
<dbReference type="Gene3D" id="1.10.10.10">
    <property type="entry name" value="Winged helix-like DNA-binding domain superfamily/Winged helix DNA-binding domain"/>
    <property type="match status" value="1"/>
</dbReference>
<keyword evidence="3" id="KW-0804">Transcription</keyword>
<feature type="domain" description="HTH marR-type" evidence="4">
    <location>
        <begin position="19"/>
        <end position="157"/>
    </location>
</feature>
<evidence type="ECO:0000256" key="3">
    <source>
        <dbReference type="ARBA" id="ARBA00023163"/>
    </source>
</evidence>
<sequence>MDHVDGILKQWNRERPDLDVAPMGLIGRISRIYGHLMREMSETFAKHGLNRASFDVLATLRRSGPPYALSPGDLLAATMVTSGTMTNRIDQLEKAGLVARAHNPEDRRSMRISLTQKGREVIDAAVTDHVATQARLTAMLSEEERKALDEMLGRYLSRIEGEG</sequence>
<dbReference type="InterPro" id="IPR036390">
    <property type="entry name" value="WH_DNA-bd_sf"/>
</dbReference>
<reference evidence="5 6" key="1">
    <citation type="submission" date="2018-07" db="EMBL/GenBank/DDBJ databases">
        <title>Genome sequence of Nitratireductor thuwali#1536.</title>
        <authorList>
            <person name="Michoud G."/>
            <person name="Merlino G."/>
            <person name="Sefrji F.O."/>
            <person name="Daffonchio D."/>
        </authorList>
    </citation>
    <scope>NUCLEOTIDE SEQUENCE [LARGE SCALE GENOMIC DNA]</scope>
    <source>
        <strain evidence="6">Nit1536</strain>
    </source>
</reference>
<keyword evidence="2" id="KW-0238">DNA-binding</keyword>
<dbReference type="InterPro" id="IPR000835">
    <property type="entry name" value="HTH_MarR-typ"/>
</dbReference>
<dbReference type="Proteomes" id="UP001342418">
    <property type="component" value="Chromosome"/>
</dbReference>
<evidence type="ECO:0000313" key="5">
    <source>
        <dbReference type="EMBL" id="UUP16285.1"/>
    </source>
</evidence>
<dbReference type="EMBL" id="CP030941">
    <property type="protein sequence ID" value="UUP16285.1"/>
    <property type="molecule type" value="Genomic_DNA"/>
</dbReference>
<dbReference type="InterPro" id="IPR036388">
    <property type="entry name" value="WH-like_DNA-bd_sf"/>
</dbReference>
<dbReference type="SMART" id="SM00347">
    <property type="entry name" value="HTH_MARR"/>
    <property type="match status" value="1"/>
</dbReference>
<dbReference type="PANTHER" id="PTHR42756">
    <property type="entry name" value="TRANSCRIPTIONAL REGULATOR, MARR"/>
    <property type="match status" value="1"/>
</dbReference>
<dbReference type="InterPro" id="IPR023187">
    <property type="entry name" value="Tscrpt_reg_MarR-type_CS"/>
</dbReference>
<keyword evidence="6" id="KW-1185">Reference proteome</keyword>
<proteinExistence type="predicted"/>
<organism evidence="5 6">
    <name type="scientific">Nitratireductor thuwali</name>
    <dbReference type="NCBI Taxonomy" id="2267699"/>
    <lineage>
        <taxon>Bacteria</taxon>
        <taxon>Pseudomonadati</taxon>
        <taxon>Pseudomonadota</taxon>
        <taxon>Alphaproteobacteria</taxon>
        <taxon>Hyphomicrobiales</taxon>
        <taxon>Phyllobacteriaceae</taxon>
        <taxon>Nitratireductor</taxon>
    </lineage>
</organism>
<gene>
    <name evidence="5" type="primary">mhqR_2</name>
    <name evidence="5" type="ORF">NTH_00730</name>
</gene>
<evidence type="ECO:0000256" key="1">
    <source>
        <dbReference type="ARBA" id="ARBA00023015"/>
    </source>
</evidence>
<accession>A0ABY5MGX8</accession>